<organism evidence="2 3">
    <name type="scientific">Actinomadura alba</name>
    <dbReference type="NCBI Taxonomy" id="406431"/>
    <lineage>
        <taxon>Bacteria</taxon>
        <taxon>Bacillati</taxon>
        <taxon>Actinomycetota</taxon>
        <taxon>Actinomycetes</taxon>
        <taxon>Streptosporangiales</taxon>
        <taxon>Thermomonosporaceae</taxon>
        <taxon>Actinomadura</taxon>
    </lineage>
</organism>
<gene>
    <name evidence="2" type="ORF">HKK74_14945</name>
</gene>
<keyword evidence="3" id="KW-1185">Reference proteome</keyword>
<evidence type="ECO:0008006" key="4">
    <source>
        <dbReference type="Google" id="ProtNLM"/>
    </source>
</evidence>
<evidence type="ECO:0000256" key="1">
    <source>
        <dbReference type="SAM" id="Phobius"/>
    </source>
</evidence>
<keyword evidence="1" id="KW-0812">Transmembrane</keyword>
<dbReference type="Proteomes" id="UP000805614">
    <property type="component" value="Unassembled WGS sequence"/>
</dbReference>
<reference evidence="2 3" key="1">
    <citation type="submission" date="2020-06" db="EMBL/GenBank/DDBJ databases">
        <title>Actinomadura xiongansis sp. nov., isolated from soil of Baiyangdian.</title>
        <authorList>
            <person name="Zhang X."/>
        </authorList>
    </citation>
    <scope>NUCLEOTIDE SEQUENCE [LARGE SCALE GENOMIC DNA]</scope>
    <source>
        <strain evidence="2 3">HBUM206468</strain>
    </source>
</reference>
<accession>A0ABR7LPL9</accession>
<keyword evidence="1" id="KW-0472">Membrane</keyword>
<evidence type="ECO:0000313" key="2">
    <source>
        <dbReference type="EMBL" id="MBC6466790.1"/>
    </source>
</evidence>
<sequence>MNELKRMYADVPPPDDRAVTEGRARLLAAADGTGATAASARPRRALHHRPRFVAGAVGVAALGTAVAIAVTAPGGAEGPASPTAKAPESKGTMRLAAAVQIDRKSDYYAAMIVDPTADKKRLSEAFAQRGFDIQLSLVPVSPSVVGTIVYQEESEGPDQGKLKVITDPSCRTASRAACPVGLRIPHGFKGRSSVVIGRAAAPGEEYVSTNPADAPKGIEGKTVTQAEAALARKGLKVGFYNVYWKNPGYGIQAPRSKVNGGWNVSGVEPFSPGTVMLMIDGAGPVPPEVVKKAQEEKTAVPAATRTP</sequence>
<dbReference type="EMBL" id="JABVEC010000010">
    <property type="protein sequence ID" value="MBC6466790.1"/>
    <property type="molecule type" value="Genomic_DNA"/>
</dbReference>
<protein>
    <recommendedName>
        <fullName evidence="4">PASTA domain-containing protein</fullName>
    </recommendedName>
</protein>
<keyword evidence="1" id="KW-1133">Transmembrane helix</keyword>
<dbReference type="RefSeq" id="WP_187243814.1">
    <property type="nucleotide sequence ID" value="NZ_BAAAOK010000027.1"/>
</dbReference>
<comment type="caution">
    <text evidence="2">The sequence shown here is derived from an EMBL/GenBank/DDBJ whole genome shotgun (WGS) entry which is preliminary data.</text>
</comment>
<name>A0ABR7LPL9_9ACTN</name>
<feature type="transmembrane region" description="Helical" evidence="1">
    <location>
        <begin position="52"/>
        <end position="72"/>
    </location>
</feature>
<proteinExistence type="predicted"/>
<evidence type="ECO:0000313" key="3">
    <source>
        <dbReference type="Proteomes" id="UP000805614"/>
    </source>
</evidence>